<dbReference type="EMBL" id="JAGSYN010000185">
    <property type="protein sequence ID" value="KAG7662021.1"/>
    <property type="molecule type" value="Genomic_DNA"/>
</dbReference>
<evidence type="ECO:0000313" key="3">
    <source>
        <dbReference type="EMBL" id="KAG7662021.1"/>
    </source>
</evidence>
<accession>A0A8J5QJ32</accession>
<dbReference type="Proteomes" id="UP000694255">
    <property type="component" value="Unassembled WGS sequence"/>
</dbReference>
<gene>
    <name evidence="3" type="ORF">J8A68_004409</name>
</gene>
<keyword evidence="2" id="KW-0812">Transmembrane</keyword>
<sequence length="524" mass="59015">MNESSTPSPRSKPSSEDPHNMTDEEEQENNQHGKELTPLPQLKKLLSSHSSIYNALNNPDLDTSLAIETPRLLTPDLFTQQQFSITSWQSIPSEFQNSPIYSHAALSTMKPIAKTSSILSITSDEEIITDSTVVVPSPDSVMVFETDEEEEDANEDELPANSANSANLNSFIMPKMSVSASSETTQTNNNKLFTIVVISNSYKSEIDQLIKSLHNQFNTTIKILHFNMSEVNNDEKSILEDSDLIFIINDGSTKIVEFVNSTISDPIQEIYPKITIVNLITVNYFINLFELINRLHPYQIWKASSLNQDNLLHKFTSFIELESDKVLTPKNSQQLIPRTMYSSLVSTKKPDYKIIEKQFKVDLQTSTTFNDPLKLSKSCGQIELFFTNLRNFFILDDGLGSNNNTGWIIISFTLGIGFGIGITSGAISLIGHYISNGLWGPPQDSKLLQPQVVRIDSNTVTIGNDMSTKFKLMFEKFIDQMLQTSFVLYTREFCECYLFDFSSTVIDCIRGGLEKVFYYTAIIS</sequence>
<feature type="transmembrane region" description="Helical" evidence="2">
    <location>
        <begin position="407"/>
        <end position="430"/>
    </location>
</feature>
<organism evidence="3 4">
    <name type="scientific">[Candida] subhashii</name>
    <dbReference type="NCBI Taxonomy" id="561895"/>
    <lineage>
        <taxon>Eukaryota</taxon>
        <taxon>Fungi</taxon>
        <taxon>Dikarya</taxon>
        <taxon>Ascomycota</taxon>
        <taxon>Saccharomycotina</taxon>
        <taxon>Pichiomycetes</taxon>
        <taxon>Debaryomycetaceae</taxon>
        <taxon>Spathaspora</taxon>
    </lineage>
</organism>
<keyword evidence="2" id="KW-0472">Membrane</keyword>
<evidence type="ECO:0000256" key="1">
    <source>
        <dbReference type="SAM" id="MobiDB-lite"/>
    </source>
</evidence>
<dbReference type="AlphaFoldDB" id="A0A8J5QJ32"/>
<feature type="compositionally biased region" description="Low complexity" evidence="1">
    <location>
        <begin position="1"/>
        <end position="12"/>
    </location>
</feature>
<feature type="region of interest" description="Disordered" evidence="1">
    <location>
        <begin position="1"/>
        <end position="41"/>
    </location>
</feature>
<keyword evidence="2" id="KW-1133">Transmembrane helix</keyword>
<dbReference type="OrthoDB" id="3989662at2759"/>
<name>A0A8J5QJ32_9ASCO</name>
<evidence type="ECO:0000256" key="2">
    <source>
        <dbReference type="SAM" id="Phobius"/>
    </source>
</evidence>
<reference evidence="3 4" key="1">
    <citation type="journal article" date="2021" name="DNA Res.">
        <title>Genome analysis of Candida subhashii reveals its hybrid nature and dual mitochondrial genome conformations.</title>
        <authorList>
            <person name="Mixao V."/>
            <person name="Hegedusova E."/>
            <person name="Saus E."/>
            <person name="Pryszcz L.P."/>
            <person name="Cillingova A."/>
            <person name="Nosek J."/>
            <person name="Gabaldon T."/>
        </authorList>
    </citation>
    <scope>NUCLEOTIDE SEQUENCE [LARGE SCALE GENOMIC DNA]</scope>
    <source>
        <strain evidence="3 4">CBS 10753</strain>
    </source>
</reference>
<proteinExistence type="predicted"/>
<evidence type="ECO:0000313" key="4">
    <source>
        <dbReference type="Proteomes" id="UP000694255"/>
    </source>
</evidence>
<feature type="compositionally biased region" description="Basic and acidic residues" evidence="1">
    <location>
        <begin position="13"/>
        <end position="22"/>
    </location>
</feature>
<dbReference type="RefSeq" id="XP_049262254.1">
    <property type="nucleotide sequence ID" value="XM_049408365.1"/>
</dbReference>
<comment type="caution">
    <text evidence="3">The sequence shown here is derived from an EMBL/GenBank/DDBJ whole genome shotgun (WGS) entry which is preliminary data.</text>
</comment>
<dbReference type="GeneID" id="73471209"/>
<keyword evidence="4" id="KW-1185">Reference proteome</keyword>
<protein>
    <submittedName>
        <fullName evidence="3">Uncharacterized protein</fullName>
    </submittedName>
</protein>